<dbReference type="AlphaFoldDB" id="A0A679JAZ3"/>
<dbReference type="EMBL" id="LR743507">
    <property type="protein sequence ID" value="CAA2108214.1"/>
    <property type="molecule type" value="Genomic_DNA"/>
</dbReference>
<protein>
    <submittedName>
        <fullName evidence="1">Uncharacterized protein</fullName>
    </submittedName>
</protein>
<proteinExistence type="predicted"/>
<dbReference type="Gene3D" id="2.40.10.180">
    <property type="entry name" value="Phage tail proteins"/>
    <property type="match status" value="1"/>
</dbReference>
<organism evidence="1">
    <name type="scientific">Variovorax paradoxus</name>
    <dbReference type="NCBI Taxonomy" id="34073"/>
    <lineage>
        <taxon>Bacteria</taxon>
        <taxon>Pseudomonadati</taxon>
        <taxon>Pseudomonadota</taxon>
        <taxon>Betaproteobacteria</taxon>
        <taxon>Burkholderiales</taxon>
        <taxon>Comamonadaceae</taxon>
        <taxon>Variovorax</taxon>
    </lineage>
</organism>
<dbReference type="GO" id="GO:0019068">
    <property type="term" value="P:virion assembly"/>
    <property type="evidence" value="ECO:0007669"/>
    <property type="project" value="InterPro"/>
</dbReference>
<dbReference type="RefSeq" id="WP_339092234.1">
    <property type="nucleotide sequence ID" value="NZ_LR743507.1"/>
</dbReference>
<sequence length="100" mass="10621">MPAPFVALQDRVNRALDLHLTNALAEVNGVADPVPVEFDDPYAALFDDQADTAAPECWGPVAALGGLVRGDALRIDGKSFEVVRSKPDGTGRVHLILRSA</sequence>
<gene>
    <name evidence="1" type="ORF">VVAX_04724</name>
</gene>
<name>A0A679JAZ3_VARPD</name>
<evidence type="ECO:0000313" key="1">
    <source>
        <dbReference type="EMBL" id="CAA2108214.1"/>
    </source>
</evidence>
<reference evidence="1" key="1">
    <citation type="submission" date="2019-12" db="EMBL/GenBank/DDBJ databases">
        <authorList>
            <person name="Cremers G."/>
        </authorList>
    </citation>
    <scope>NUCLEOTIDE SEQUENCE</scope>
    <source>
        <strain evidence="1">Vvax</strain>
    </source>
</reference>
<dbReference type="InterPro" id="IPR053734">
    <property type="entry name" value="Phage_Head-Tail_Connect_sf"/>
</dbReference>
<accession>A0A679JAZ3</accession>
<dbReference type="InterPro" id="IPR008018">
    <property type="entry name" value="Phage_tail_attach_FII"/>
</dbReference>
<dbReference type="Pfam" id="PF05354">
    <property type="entry name" value="Phage_attach"/>
    <property type="match status" value="1"/>
</dbReference>